<evidence type="ECO:0000256" key="3">
    <source>
        <dbReference type="ARBA" id="ARBA00022448"/>
    </source>
</evidence>
<feature type="transmembrane region" description="Helical" evidence="8">
    <location>
        <begin position="322"/>
        <end position="345"/>
    </location>
</feature>
<comment type="similarity">
    <text evidence="2">Belongs to the autoinducer-2 exporter (AI-2E) (TC 2.A.86) family.</text>
</comment>
<feature type="transmembrane region" description="Helical" evidence="8">
    <location>
        <begin position="153"/>
        <end position="179"/>
    </location>
</feature>
<proteinExistence type="inferred from homology"/>
<organism evidence="9 10">
    <name type="scientific">Flavobacterium salmonis</name>
    <dbReference type="NCBI Taxonomy" id="2654844"/>
    <lineage>
        <taxon>Bacteria</taxon>
        <taxon>Pseudomonadati</taxon>
        <taxon>Bacteroidota</taxon>
        <taxon>Flavobacteriia</taxon>
        <taxon>Flavobacteriales</taxon>
        <taxon>Flavobacteriaceae</taxon>
        <taxon>Flavobacterium</taxon>
    </lineage>
</organism>
<feature type="transmembrane region" description="Helical" evidence="8">
    <location>
        <begin position="243"/>
        <end position="272"/>
    </location>
</feature>
<keyword evidence="7 8" id="KW-0472">Membrane</keyword>
<dbReference type="AlphaFoldDB" id="A0A6V6Z0W7"/>
<keyword evidence="3" id="KW-0813">Transport</keyword>
<evidence type="ECO:0000256" key="8">
    <source>
        <dbReference type="SAM" id="Phobius"/>
    </source>
</evidence>
<evidence type="ECO:0000256" key="1">
    <source>
        <dbReference type="ARBA" id="ARBA00004651"/>
    </source>
</evidence>
<evidence type="ECO:0000256" key="5">
    <source>
        <dbReference type="ARBA" id="ARBA00022692"/>
    </source>
</evidence>
<dbReference type="GO" id="GO:0055085">
    <property type="term" value="P:transmembrane transport"/>
    <property type="evidence" value="ECO:0007669"/>
    <property type="project" value="TreeGrafter"/>
</dbReference>
<comment type="subcellular location">
    <subcellularLocation>
        <location evidence="1">Cell membrane</location>
        <topology evidence="1">Multi-pass membrane protein</topology>
    </subcellularLocation>
</comment>
<evidence type="ECO:0000256" key="2">
    <source>
        <dbReference type="ARBA" id="ARBA00009773"/>
    </source>
</evidence>
<keyword evidence="5 8" id="KW-0812">Transmembrane</keyword>
<feature type="transmembrane region" description="Helical" evidence="8">
    <location>
        <begin position="40"/>
        <end position="58"/>
    </location>
</feature>
<keyword evidence="4" id="KW-1003">Cell membrane</keyword>
<keyword evidence="6 8" id="KW-1133">Transmembrane helix</keyword>
<name>A0A6V6Z0W7_9FLAO</name>
<keyword evidence="10" id="KW-1185">Reference proteome</keyword>
<reference evidence="9 10" key="1">
    <citation type="submission" date="2020-06" db="EMBL/GenBank/DDBJ databases">
        <authorList>
            <person name="Criscuolo A."/>
        </authorList>
    </citation>
    <scope>NUCLEOTIDE SEQUENCE [LARGE SCALE GENOMIC DNA]</scope>
    <source>
        <strain evidence="10">CIP 111411</strain>
    </source>
</reference>
<dbReference type="PANTHER" id="PTHR21716:SF53">
    <property type="entry name" value="PERMEASE PERM-RELATED"/>
    <property type="match status" value="1"/>
</dbReference>
<accession>A0A6V6Z0W7</accession>
<dbReference type="InterPro" id="IPR002549">
    <property type="entry name" value="AI-2E-like"/>
</dbReference>
<dbReference type="Pfam" id="PF01594">
    <property type="entry name" value="AI-2E_transport"/>
    <property type="match status" value="1"/>
</dbReference>
<evidence type="ECO:0000256" key="4">
    <source>
        <dbReference type="ARBA" id="ARBA00022475"/>
    </source>
</evidence>
<feature type="transmembrane region" description="Helical" evidence="8">
    <location>
        <begin position="70"/>
        <end position="96"/>
    </location>
</feature>
<dbReference type="EMBL" id="CAIJDP010000071">
    <property type="protein sequence ID" value="CAD0005381.1"/>
    <property type="molecule type" value="Genomic_DNA"/>
</dbReference>
<evidence type="ECO:0000313" key="9">
    <source>
        <dbReference type="EMBL" id="CAD0005381.1"/>
    </source>
</evidence>
<evidence type="ECO:0000313" key="10">
    <source>
        <dbReference type="Proteomes" id="UP000530060"/>
    </source>
</evidence>
<feature type="transmembrane region" description="Helical" evidence="8">
    <location>
        <begin position="215"/>
        <end position="237"/>
    </location>
</feature>
<evidence type="ECO:0000256" key="6">
    <source>
        <dbReference type="ARBA" id="ARBA00022989"/>
    </source>
</evidence>
<protein>
    <submittedName>
        <fullName evidence="9">AI-2E family transporter</fullName>
    </submittedName>
</protein>
<dbReference type="Proteomes" id="UP000530060">
    <property type="component" value="Unassembled WGS sequence"/>
</dbReference>
<feature type="transmembrane region" description="Helical" evidence="8">
    <location>
        <begin position="284"/>
        <end position="302"/>
    </location>
</feature>
<dbReference type="PANTHER" id="PTHR21716">
    <property type="entry name" value="TRANSMEMBRANE PROTEIN"/>
    <property type="match status" value="1"/>
</dbReference>
<evidence type="ECO:0000256" key="7">
    <source>
        <dbReference type="ARBA" id="ARBA00023136"/>
    </source>
</evidence>
<dbReference type="GO" id="GO:0005886">
    <property type="term" value="C:plasma membrane"/>
    <property type="evidence" value="ECO:0007669"/>
    <property type="project" value="UniProtKB-SubCell"/>
</dbReference>
<gene>
    <name evidence="9" type="ORF">FLAT13_02722</name>
</gene>
<comment type="caution">
    <text evidence="9">The sequence shown here is derived from an EMBL/GenBank/DDBJ whole genome shotgun (WGS) entry which is preliminary data.</text>
</comment>
<sequence length="369" mass="41475">MVKIQNMITSKIISNGILRALTTILIIGAVLYFLYEIQTVIVYLCISLILCLIANPMVQFLKTKLKFGNSLAATTAILFFILMMVGFIFLFVPLIISQANNLALLDSNQLQSQFIETERSIETYFNIKHVDINQMLKESKITSMFNFSYFTRFINSILGFVADMGMGLVSVFFITFFFVKDQDDFKAKARKILPDNNEDKIINSITKINHFLTRYFIGLLLQLTVVFILYLIVLIIFGNKNAFVIAFLCAILNIIPYIGPIIGTILAGILTLISLIGADFQSEILPTTIYVIIGFLIVQAIDNNISQPIISSKSVNSHPLEIFLITIISGITFGIVGMIIAIPVFTMVKVILKEFFPDNKIVTVLTERI</sequence>
<feature type="transmembrane region" description="Helical" evidence="8">
    <location>
        <begin position="12"/>
        <end position="34"/>
    </location>
</feature>